<keyword evidence="2 7" id="KW-0813">Transport</keyword>
<dbReference type="CDD" id="cd06261">
    <property type="entry name" value="TM_PBP2"/>
    <property type="match status" value="1"/>
</dbReference>
<keyword evidence="4 7" id="KW-0812">Transmembrane</keyword>
<dbReference type="InterPro" id="IPR035906">
    <property type="entry name" value="MetI-like_sf"/>
</dbReference>
<dbReference type="PANTHER" id="PTHR43386">
    <property type="entry name" value="OLIGOPEPTIDE TRANSPORT SYSTEM PERMEASE PROTEIN APPC"/>
    <property type="match status" value="1"/>
</dbReference>
<organism evidence="9 10">
    <name type="scientific">Candidatus Nephthysia bennettiae</name>
    <dbReference type="NCBI Taxonomy" id="3127016"/>
    <lineage>
        <taxon>Bacteria</taxon>
        <taxon>Bacillati</taxon>
        <taxon>Candidatus Dormiibacterota</taxon>
        <taxon>Candidatus Dormibacteria</taxon>
        <taxon>Candidatus Dormibacterales</taxon>
        <taxon>Candidatus Dormibacteraceae</taxon>
        <taxon>Candidatus Nephthysia</taxon>
    </lineage>
</organism>
<keyword evidence="6 7" id="KW-0472">Membrane</keyword>
<dbReference type="PROSITE" id="PS50928">
    <property type="entry name" value="ABC_TM1"/>
    <property type="match status" value="1"/>
</dbReference>
<dbReference type="EMBL" id="JAEKNR010000198">
    <property type="protein sequence ID" value="MBJ7600327.1"/>
    <property type="molecule type" value="Genomic_DNA"/>
</dbReference>
<dbReference type="PANTHER" id="PTHR43386:SF1">
    <property type="entry name" value="D,D-DIPEPTIDE TRANSPORT SYSTEM PERMEASE PROTEIN DDPC-RELATED"/>
    <property type="match status" value="1"/>
</dbReference>
<evidence type="ECO:0000256" key="2">
    <source>
        <dbReference type="ARBA" id="ARBA00022448"/>
    </source>
</evidence>
<name>A0A934K4K3_9BACT</name>
<sequence>MFGVGVLALFALATLIGPVLDHNDPVRQDLAGAFLPPSPAHPLGTDDLGRDELARLLYGGRLTLLVGFGAVAIGFLIGVPLGAMSGYLGGWLDMLTQRGVDVILAFPNILLAIALVAALGPGLRNVIISVGITSIPAFVRLVRASALSIRELPYVEAARALGVQDWRILLRHVIPNSLAPVIVQATLQLGAAILVAAGLGFLGLGVQPPTPEWGTMLGSSRQFIFSDSILVTVPGLAIFGAVLAFNLLGDGLRDALDPRLR</sequence>
<evidence type="ECO:0000256" key="6">
    <source>
        <dbReference type="ARBA" id="ARBA00023136"/>
    </source>
</evidence>
<proteinExistence type="inferred from homology"/>
<dbReference type="Gene3D" id="1.10.3720.10">
    <property type="entry name" value="MetI-like"/>
    <property type="match status" value="1"/>
</dbReference>
<dbReference type="SUPFAM" id="SSF161098">
    <property type="entry name" value="MetI-like"/>
    <property type="match status" value="1"/>
</dbReference>
<evidence type="ECO:0000256" key="7">
    <source>
        <dbReference type="RuleBase" id="RU363032"/>
    </source>
</evidence>
<keyword evidence="5 7" id="KW-1133">Transmembrane helix</keyword>
<dbReference type="GO" id="GO:0005886">
    <property type="term" value="C:plasma membrane"/>
    <property type="evidence" value="ECO:0007669"/>
    <property type="project" value="UniProtKB-SubCell"/>
</dbReference>
<dbReference type="Pfam" id="PF00528">
    <property type="entry name" value="BPD_transp_1"/>
    <property type="match status" value="1"/>
</dbReference>
<evidence type="ECO:0000256" key="1">
    <source>
        <dbReference type="ARBA" id="ARBA00004651"/>
    </source>
</evidence>
<dbReference type="AlphaFoldDB" id="A0A934K4K3"/>
<feature type="transmembrane region" description="Helical" evidence="7">
    <location>
        <begin position="62"/>
        <end position="88"/>
    </location>
</feature>
<evidence type="ECO:0000313" key="10">
    <source>
        <dbReference type="Proteomes" id="UP000612893"/>
    </source>
</evidence>
<dbReference type="Proteomes" id="UP000612893">
    <property type="component" value="Unassembled WGS sequence"/>
</dbReference>
<feature type="transmembrane region" description="Helical" evidence="7">
    <location>
        <begin position="224"/>
        <end position="249"/>
    </location>
</feature>
<dbReference type="InterPro" id="IPR000515">
    <property type="entry name" value="MetI-like"/>
</dbReference>
<accession>A0A934K4K3</accession>
<reference evidence="9" key="1">
    <citation type="submission" date="2020-10" db="EMBL/GenBank/DDBJ databases">
        <title>Ca. Dormibacterota MAGs.</title>
        <authorList>
            <person name="Montgomery K."/>
        </authorList>
    </citation>
    <scope>NUCLEOTIDE SEQUENCE [LARGE SCALE GENOMIC DNA]</scope>
    <source>
        <strain evidence="9">SC8812_S17_10</strain>
    </source>
</reference>
<keyword evidence="3" id="KW-1003">Cell membrane</keyword>
<feature type="domain" description="ABC transmembrane type-1" evidence="8">
    <location>
        <begin position="60"/>
        <end position="249"/>
    </location>
</feature>
<feature type="transmembrane region" description="Helical" evidence="7">
    <location>
        <begin position="181"/>
        <end position="204"/>
    </location>
</feature>
<comment type="caution">
    <text evidence="9">The sequence shown here is derived from an EMBL/GenBank/DDBJ whole genome shotgun (WGS) entry which is preliminary data.</text>
</comment>
<comment type="similarity">
    <text evidence="7">Belongs to the binding-protein-dependent transport system permease family.</text>
</comment>
<comment type="subcellular location">
    <subcellularLocation>
        <location evidence="1 7">Cell membrane</location>
        <topology evidence="1 7">Multi-pass membrane protein</topology>
    </subcellularLocation>
</comment>
<feature type="transmembrane region" description="Helical" evidence="7">
    <location>
        <begin position="100"/>
        <end position="120"/>
    </location>
</feature>
<evidence type="ECO:0000256" key="4">
    <source>
        <dbReference type="ARBA" id="ARBA00022692"/>
    </source>
</evidence>
<evidence type="ECO:0000259" key="8">
    <source>
        <dbReference type="PROSITE" id="PS50928"/>
    </source>
</evidence>
<evidence type="ECO:0000256" key="3">
    <source>
        <dbReference type="ARBA" id="ARBA00022475"/>
    </source>
</evidence>
<evidence type="ECO:0000256" key="5">
    <source>
        <dbReference type="ARBA" id="ARBA00022989"/>
    </source>
</evidence>
<keyword evidence="10" id="KW-1185">Reference proteome</keyword>
<dbReference type="InterPro" id="IPR050366">
    <property type="entry name" value="BP-dependent_transpt_permease"/>
</dbReference>
<protein>
    <submittedName>
        <fullName evidence="9">ABC transporter permease</fullName>
    </submittedName>
</protein>
<evidence type="ECO:0000313" key="9">
    <source>
        <dbReference type="EMBL" id="MBJ7600327.1"/>
    </source>
</evidence>
<gene>
    <name evidence="9" type="ORF">JF922_19910</name>
</gene>